<sequence>MLPPLRLPLESRAELVEWLNKHGFTRFVTLATNDPSLSSVAEAVRASTPGADRLTTLVRRWDAHMNRAVVGPKWAKGIYRCDRLFACYFLEKPEANPHWHALVRIDDQNPARRSAKLSRFDELVDVKWKELISSGSTDVQPIADRLRVTDYVAKELGNPLSYERMIVADQFSR</sequence>
<evidence type="ECO:0008006" key="3">
    <source>
        <dbReference type="Google" id="ProtNLM"/>
    </source>
</evidence>
<comment type="caution">
    <text evidence="1">The sequence shown here is derived from an EMBL/GenBank/DDBJ whole genome shotgun (WGS) entry which is preliminary data.</text>
</comment>
<dbReference type="OrthoDB" id="7851791at2"/>
<dbReference type="RefSeq" id="WP_128777802.1">
    <property type="nucleotide sequence ID" value="NZ_RYFI01000011.1"/>
</dbReference>
<evidence type="ECO:0000313" key="1">
    <source>
        <dbReference type="EMBL" id="RXF72942.1"/>
    </source>
</evidence>
<dbReference type="AlphaFoldDB" id="A0A4V1KJ48"/>
<dbReference type="Proteomes" id="UP000289708">
    <property type="component" value="Unassembled WGS sequence"/>
</dbReference>
<accession>A0A4V1KJ48</accession>
<organism evidence="1 2">
    <name type="scientific">Hansschlegelia zhihuaiae</name>
    <dbReference type="NCBI Taxonomy" id="405005"/>
    <lineage>
        <taxon>Bacteria</taxon>
        <taxon>Pseudomonadati</taxon>
        <taxon>Pseudomonadota</taxon>
        <taxon>Alphaproteobacteria</taxon>
        <taxon>Hyphomicrobiales</taxon>
        <taxon>Methylopilaceae</taxon>
        <taxon>Hansschlegelia</taxon>
    </lineage>
</organism>
<evidence type="ECO:0000313" key="2">
    <source>
        <dbReference type="Proteomes" id="UP000289708"/>
    </source>
</evidence>
<reference evidence="1 2" key="1">
    <citation type="submission" date="2018-12" db="EMBL/GenBank/DDBJ databases">
        <title>bacterium Hansschlegelia zhihuaiae S113.</title>
        <authorList>
            <person name="He J."/>
        </authorList>
    </citation>
    <scope>NUCLEOTIDE SEQUENCE [LARGE SCALE GENOMIC DNA]</scope>
    <source>
        <strain evidence="1 2">S 113</strain>
    </source>
</reference>
<name>A0A4V1KJ48_9HYPH</name>
<protein>
    <recommendedName>
        <fullName evidence="3">Inovirus Gp2 family protein</fullName>
    </recommendedName>
</protein>
<keyword evidence="2" id="KW-1185">Reference proteome</keyword>
<dbReference type="EMBL" id="RYFI01000011">
    <property type="protein sequence ID" value="RXF72942.1"/>
    <property type="molecule type" value="Genomic_DNA"/>
</dbReference>
<proteinExistence type="predicted"/>
<gene>
    <name evidence="1" type="ORF">EK403_12410</name>
</gene>